<name>A0A9N9RTY7_9DIPT</name>
<feature type="compositionally biased region" description="Polar residues" evidence="2">
    <location>
        <begin position="441"/>
        <end position="459"/>
    </location>
</feature>
<feature type="compositionally biased region" description="Acidic residues" evidence="2">
    <location>
        <begin position="460"/>
        <end position="470"/>
    </location>
</feature>
<gene>
    <name evidence="3" type="ORF">CHIRRI_LOCUS6430</name>
</gene>
<keyword evidence="4" id="KW-1185">Reference proteome</keyword>
<dbReference type="AlphaFoldDB" id="A0A9N9RTY7"/>
<feature type="coiled-coil region" evidence="1">
    <location>
        <begin position="374"/>
        <end position="416"/>
    </location>
</feature>
<feature type="region of interest" description="Disordered" evidence="2">
    <location>
        <begin position="441"/>
        <end position="470"/>
    </location>
</feature>
<evidence type="ECO:0000313" key="3">
    <source>
        <dbReference type="EMBL" id="CAG9803530.1"/>
    </source>
</evidence>
<dbReference type="EMBL" id="OU895878">
    <property type="protein sequence ID" value="CAG9803530.1"/>
    <property type="molecule type" value="Genomic_DNA"/>
</dbReference>
<sequence>MCNKINLDEINKIPKEEFKDIIESWMDQKAVMKDLQKKLRKQLFSDFQKTAIGKAIEIQNLKKSFNPKAYVLNSMHAEHLYCEKYFFSLSVLSAEIQPHVLPNFDEEKFRYERKEIVEYMQILGLNKEDKIVKQIITSYKSSNESLISLLLKHLILTHRVVESKTSGAQTEIKAQVMDVSQISCSTKSTKKLNKRRNHSLLDPDIKRSKSKNGVSLIAKNLDKMSHNISMITNKLEDLKKSSSHDDTKSIISYVGGIMQQLSSCVNNFEKLCNDIKTINEEKNSKSNYEEYIDDMKNSENGKKFLKKFSKSFYRILNEEKKKIQKDYQRKLEKEKKKLSKFHHKSSLKAEHAHKTLVLKEPLDREITKDLNEIYRNAFLTIENMEKENQILEKTLEIDIMNKKKKSENKIKNEENQKPESNVAENNLLAKLDLNECRQIHSAESSSIKNNEPHSYSTTSFEDDISDDKNI</sequence>
<protein>
    <submittedName>
        <fullName evidence="3">Uncharacterized protein</fullName>
    </submittedName>
</protein>
<reference evidence="3" key="1">
    <citation type="submission" date="2022-01" db="EMBL/GenBank/DDBJ databases">
        <authorList>
            <person name="King R."/>
        </authorList>
    </citation>
    <scope>NUCLEOTIDE SEQUENCE</scope>
</reference>
<feature type="coiled-coil region" evidence="1">
    <location>
        <begin position="278"/>
        <end position="337"/>
    </location>
</feature>
<organism evidence="3 4">
    <name type="scientific">Chironomus riparius</name>
    <dbReference type="NCBI Taxonomy" id="315576"/>
    <lineage>
        <taxon>Eukaryota</taxon>
        <taxon>Metazoa</taxon>
        <taxon>Ecdysozoa</taxon>
        <taxon>Arthropoda</taxon>
        <taxon>Hexapoda</taxon>
        <taxon>Insecta</taxon>
        <taxon>Pterygota</taxon>
        <taxon>Neoptera</taxon>
        <taxon>Endopterygota</taxon>
        <taxon>Diptera</taxon>
        <taxon>Nematocera</taxon>
        <taxon>Chironomoidea</taxon>
        <taxon>Chironomidae</taxon>
        <taxon>Chironominae</taxon>
        <taxon>Chironomus</taxon>
    </lineage>
</organism>
<evidence type="ECO:0000313" key="4">
    <source>
        <dbReference type="Proteomes" id="UP001153620"/>
    </source>
</evidence>
<proteinExistence type="predicted"/>
<reference evidence="3" key="2">
    <citation type="submission" date="2022-10" db="EMBL/GenBank/DDBJ databases">
        <authorList>
            <consortium name="ENA_rothamsted_submissions"/>
            <consortium name="culmorum"/>
            <person name="King R."/>
        </authorList>
    </citation>
    <scope>NUCLEOTIDE SEQUENCE</scope>
</reference>
<dbReference type="Proteomes" id="UP001153620">
    <property type="component" value="Chromosome 2"/>
</dbReference>
<accession>A0A9N9RTY7</accession>
<evidence type="ECO:0000256" key="1">
    <source>
        <dbReference type="SAM" id="Coils"/>
    </source>
</evidence>
<evidence type="ECO:0000256" key="2">
    <source>
        <dbReference type="SAM" id="MobiDB-lite"/>
    </source>
</evidence>
<keyword evidence="1" id="KW-0175">Coiled coil</keyword>
<dbReference type="OrthoDB" id="206339at2759"/>